<evidence type="ECO:0000259" key="2">
    <source>
        <dbReference type="Pfam" id="PF04235"/>
    </source>
</evidence>
<dbReference type="EMBL" id="BMJT01000011">
    <property type="protein sequence ID" value="GGG31260.1"/>
    <property type="molecule type" value="Genomic_DNA"/>
</dbReference>
<keyword evidence="1" id="KW-0472">Membrane</keyword>
<feature type="transmembrane region" description="Helical" evidence="1">
    <location>
        <begin position="209"/>
        <end position="227"/>
    </location>
</feature>
<comment type="caution">
    <text evidence="3">The sequence shown here is derived from an EMBL/GenBank/DDBJ whole genome shotgun (WGS) entry which is preliminary data.</text>
</comment>
<protein>
    <submittedName>
        <fullName evidence="3">Membrane protein</fullName>
    </submittedName>
</protein>
<organism evidence="3 4">
    <name type="scientific">Lysinibacillus alkalisoli</name>
    <dbReference type="NCBI Taxonomy" id="1911548"/>
    <lineage>
        <taxon>Bacteria</taxon>
        <taxon>Bacillati</taxon>
        <taxon>Bacillota</taxon>
        <taxon>Bacilli</taxon>
        <taxon>Bacillales</taxon>
        <taxon>Bacillaceae</taxon>
        <taxon>Lysinibacillus</taxon>
    </lineage>
</organism>
<keyword evidence="4" id="KW-1185">Reference proteome</keyword>
<proteinExistence type="predicted"/>
<accession>A0A917G9E9</accession>
<feature type="transmembrane region" description="Helical" evidence="1">
    <location>
        <begin position="285"/>
        <end position="307"/>
    </location>
</feature>
<dbReference type="PANTHER" id="PTHR30590">
    <property type="entry name" value="INNER MEMBRANE PROTEIN"/>
    <property type="match status" value="1"/>
</dbReference>
<feature type="transmembrane region" description="Helical" evidence="1">
    <location>
        <begin position="319"/>
        <end position="340"/>
    </location>
</feature>
<evidence type="ECO:0000256" key="1">
    <source>
        <dbReference type="SAM" id="Phobius"/>
    </source>
</evidence>
<keyword evidence="1" id="KW-0812">Transmembrane</keyword>
<dbReference type="PANTHER" id="PTHR30590:SF3">
    <property type="entry name" value="HYPOTHETICAL MEMBRANE SPANNING PROTEIN"/>
    <property type="match status" value="1"/>
</dbReference>
<feature type="transmembrane region" description="Helical" evidence="1">
    <location>
        <begin position="84"/>
        <end position="101"/>
    </location>
</feature>
<dbReference type="InterPro" id="IPR007349">
    <property type="entry name" value="DUF418"/>
</dbReference>
<dbReference type="Pfam" id="PF04235">
    <property type="entry name" value="DUF418"/>
    <property type="match status" value="1"/>
</dbReference>
<feature type="transmembrane region" description="Helical" evidence="1">
    <location>
        <begin position="7"/>
        <end position="27"/>
    </location>
</feature>
<reference evidence="3" key="2">
    <citation type="submission" date="2020-09" db="EMBL/GenBank/DDBJ databases">
        <authorList>
            <person name="Sun Q."/>
            <person name="Zhou Y."/>
        </authorList>
    </citation>
    <scope>NUCLEOTIDE SEQUENCE</scope>
    <source>
        <strain evidence="3">CGMCC 1.15760</strain>
    </source>
</reference>
<feature type="transmembrane region" description="Helical" evidence="1">
    <location>
        <begin position="183"/>
        <end position="200"/>
    </location>
</feature>
<dbReference type="Proteomes" id="UP000616608">
    <property type="component" value="Unassembled WGS sequence"/>
</dbReference>
<feature type="transmembrane region" description="Helical" evidence="1">
    <location>
        <begin position="253"/>
        <end position="273"/>
    </location>
</feature>
<sequence>MNERIEGLDVARALAMFGMLIVNYTVITHTSTEGDHFLAIFMHLFEGRASALFVILAGVGLTLLTKQAYLTQEVTLLAKKRRDIQKRAAFLFGLGLLLYLIGWTGDILHYYGVYLFMASFVFQHSSKRLLVGAGSLIVFAQLAQIKWDYLAGWHPERPLLEYLDFWTAQGFLRHLLFNGYHPLLPWFSFLLIGLVLGRLLQRRQWRKPLCWWSIFVLISVETLARYLQHNSTSWLDADSAFFLFGTGPIPPNIAYLLSNTASSILLIIIVLWLCEKWGQTIILQALAYTGQLTLTHYVAHILVGVTILEVWGRTSQQSLRFVLLFAVVYFIISVLCSYVWRKQYKRGPIEWCMRKIIQ</sequence>
<feature type="transmembrane region" description="Helical" evidence="1">
    <location>
        <begin position="47"/>
        <end position="64"/>
    </location>
</feature>
<dbReference type="AlphaFoldDB" id="A0A917G9E9"/>
<keyword evidence="1" id="KW-1133">Transmembrane helix</keyword>
<evidence type="ECO:0000313" key="4">
    <source>
        <dbReference type="Proteomes" id="UP000616608"/>
    </source>
</evidence>
<reference evidence="3" key="1">
    <citation type="journal article" date="2014" name="Int. J. Syst. Evol. Microbiol.">
        <title>Complete genome sequence of Corynebacterium casei LMG S-19264T (=DSM 44701T), isolated from a smear-ripened cheese.</title>
        <authorList>
            <consortium name="US DOE Joint Genome Institute (JGI-PGF)"/>
            <person name="Walter F."/>
            <person name="Albersmeier A."/>
            <person name="Kalinowski J."/>
            <person name="Ruckert C."/>
        </authorList>
    </citation>
    <scope>NUCLEOTIDE SEQUENCE</scope>
    <source>
        <strain evidence="3">CGMCC 1.15760</strain>
    </source>
</reference>
<dbReference type="RefSeq" id="WP_268236387.1">
    <property type="nucleotide sequence ID" value="NZ_BMJT01000011.1"/>
</dbReference>
<evidence type="ECO:0000313" key="3">
    <source>
        <dbReference type="EMBL" id="GGG31260.1"/>
    </source>
</evidence>
<gene>
    <name evidence="3" type="ORF">GCM10007425_27370</name>
</gene>
<feature type="domain" description="DUF418" evidence="2">
    <location>
        <begin position="200"/>
        <end position="356"/>
    </location>
</feature>
<name>A0A917G9E9_9BACI</name>
<dbReference type="InterPro" id="IPR052529">
    <property type="entry name" value="Bact_Transport_Assoc"/>
</dbReference>